<dbReference type="EMBL" id="WEIO01000016">
    <property type="protein sequence ID" value="KAB7704226.1"/>
    <property type="molecule type" value="Genomic_DNA"/>
</dbReference>
<dbReference type="AlphaFoldDB" id="A0A6I1FAZ6"/>
<dbReference type="InterPro" id="IPR007404">
    <property type="entry name" value="YdjM-like"/>
</dbReference>
<reference evidence="2 3" key="1">
    <citation type="submission" date="2019-10" db="EMBL/GenBank/DDBJ databases">
        <title>Bacillus aerolatum sp. nov., isolated from bioaerosol of sport playgrounds.</title>
        <authorList>
            <person name="Chen P."/>
            <person name="Zhang G."/>
        </authorList>
    </citation>
    <scope>NUCLEOTIDE SEQUENCE [LARGE SCALE GENOMIC DNA]</scope>
    <source>
        <strain evidence="2 3">CX253</strain>
    </source>
</reference>
<dbReference type="GO" id="GO:0016787">
    <property type="term" value="F:hydrolase activity"/>
    <property type="evidence" value="ECO:0007669"/>
    <property type="project" value="UniProtKB-KW"/>
</dbReference>
<name>A0A6I1FAZ6_9BACI</name>
<evidence type="ECO:0000256" key="1">
    <source>
        <dbReference type="SAM" id="Phobius"/>
    </source>
</evidence>
<comment type="caution">
    <text evidence="2">The sequence shown here is derived from an EMBL/GenBank/DDBJ whole genome shotgun (WGS) entry which is preliminary data.</text>
</comment>
<organism evidence="2 3">
    <name type="scientific">Bacillus aerolatus</name>
    <dbReference type="NCBI Taxonomy" id="2653354"/>
    <lineage>
        <taxon>Bacteria</taxon>
        <taxon>Bacillati</taxon>
        <taxon>Bacillota</taxon>
        <taxon>Bacilli</taxon>
        <taxon>Bacillales</taxon>
        <taxon>Bacillaceae</taxon>
        <taxon>Bacillus</taxon>
    </lineage>
</organism>
<protein>
    <submittedName>
        <fullName evidence="2">Metal-dependent hydrolase</fullName>
    </submittedName>
</protein>
<keyword evidence="3" id="KW-1185">Reference proteome</keyword>
<sequence>MTCYLFRLILACIYLQKFHGFKRFKKTKNRLYKETVQNKVISPVVGRFLCFIERLFDIIKTNGKRGCLRLKGSSHLAIGGAAGLGVALYLHTDPLTTASLIGIGSVAGLAPDLDVNGKLSNRITISKKWLILFFAAAGLLLIGYSYFTLSGFTQPAGFVIGLCLMLLPRLFIKQRTMLFVTGAALAYAAWYTDIFWLLLLSIFIIVSSFLAHRSLTHSIIGTACFAAIAWHFEQSVQLEGSFLAGTLAYASHLVADMKIWPVNKKGVKWFQPLFNKEF</sequence>
<keyword evidence="2" id="KW-0378">Hydrolase</keyword>
<gene>
    <name evidence="2" type="ORF">F9802_18215</name>
</gene>
<keyword evidence="1" id="KW-0472">Membrane</keyword>
<dbReference type="Pfam" id="PF04307">
    <property type="entry name" value="YdjM"/>
    <property type="match status" value="1"/>
</dbReference>
<keyword evidence="1" id="KW-1133">Transmembrane helix</keyword>
<feature type="transmembrane region" description="Helical" evidence="1">
    <location>
        <begin position="129"/>
        <end position="147"/>
    </location>
</feature>
<proteinExistence type="predicted"/>
<evidence type="ECO:0000313" key="3">
    <source>
        <dbReference type="Proteomes" id="UP000429595"/>
    </source>
</evidence>
<dbReference type="Proteomes" id="UP000429595">
    <property type="component" value="Unassembled WGS sequence"/>
</dbReference>
<feature type="transmembrane region" description="Helical" evidence="1">
    <location>
        <begin position="153"/>
        <end position="172"/>
    </location>
</feature>
<keyword evidence="1" id="KW-0812">Transmembrane</keyword>
<accession>A0A6I1FAZ6</accession>
<feature type="transmembrane region" description="Helical" evidence="1">
    <location>
        <begin position="184"/>
        <end position="209"/>
    </location>
</feature>
<evidence type="ECO:0000313" key="2">
    <source>
        <dbReference type="EMBL" id="KAB7704226.1"/>
    </source>
</evidence>